<gene>
    <name evidence="6" type="ORF">H9639_11800</name>
</gene>
<evidence type="ECO:0000259" key="4">
    <source>
        <dbReference type="Pfam" id="PF00534"/>
    </source>
</evidence>
<dbReference type="EMBL" id="JACSQD010000005">
    <property type="protein sequence ID" value="MBD7995983.1"/>
    <property type="molecule type" value="Genomic_DNA"/>
</dbReference>
<evidence type="ECO:0000256" key="3">
    <source>
        <dbReference type="ARBA" id="ARBA00022679"/>
    </source>
</evidence>
<sequence>MTEEPADKPLTILIACDTYPPHLNGAAQFGFRLAQGMHNRGHSVHVLAPSPGHGPAHSETDGPWTVHRLRSHGVPTHEYWRICLPWEIRKHISMLLDRVKPDVVHIQCHYMVGEYTLYEARKRGIRVIATNHFMPENLDPFLPFPKWFKRIVARNSWRDMGRVMGKAAVVTTPTPLAAKAMTEYASLPDVLPLSNGIDASAYETQPGEQIERADHPTVLFVGRLAEEKHVDVIIDAVAKTPQELNVHVEIVGGGEVKSALIAQAVRLGLQDRVVFRGLVDDAELRRAYLRADLFCMPGTAELQSLVTLEAMSASTPVLLADAMALPHLVDHGRNGYLFQPGDSAELANRITEILTLPADERAAMGQHSRAMVDKHSLEGTLSTFEDLYRGADSVAAIP</sequence>
<feature type="domain" description="Glycosyl transferase family 1" evidence="4">
    <location>
        <begin position="208"/>
        <end position="369"/>
    </location>
</feature>
<dbReference type="PANTHER" id="PTHR45947">
    <property type="entry name" value="SULFOQUINOVOSYL TRANSFERASE SQD2"/>
    <property type="match status" value="1"/>
</dbReference>
<dbReference type="Proteomes" id="UP000609874">
    <property type="component" value="Unassembled WGS sequence"/>
</dbReference>
<keyword evidence="7" id="KW-1185">Reference proteome</keyword>
<dbReference type="SUPFAM" id="SSF53756">
    <property type="entry name" value="UDP-Glycosyltransferase/glycogen phosphorylase"/>
    <property type="match status" value="1"/>
</dbReference>
<dbReference type="Pfam" id="PF13439">
    <property type="entry name" value="Glyco_transf_4"/>
    <property type="match status" value="1"/>
</dbReference>
<dbReference type="Gene3D" id="3.40.50.2000">
    <property type="entry name" value="Glycogen Phosphorylase B"/>
    <property type="match status" value="2"/>
</dbReference>
<keyword evidence="2" id="KW-0328">Glycosyltransferase</keyword>
<evidence type="ECO:0000259" key="5">
    <source>
        <dbReference type="Pfam" id="PF13439"/>
    </source>
</evidence>
<dbReference type="Pfam" id="PF00534">
    <property type="entry name" value="Glycos_transf_1"/>
    <property type="match status" value="1"/>
</dbReference>
<feature type="domain" description="Glycosyltransferase subfamily 4-like N-terminal" evidence="5">
    <location>
        <begin position="24"/>
        <end position="199"/>
    </location>
</feature>
<dbReference type="InterPro" id="IPR001296">
    <property type="entry name" value="Glyco_trans_1"/>
</dbReference>
<protein>
    <recommendedName>
        <fullName evidence="1">D-inositol 3-phosphate glycosyltransferase</fullName>
    </recommendedName>
</protein>
<dbReference type="PANTHER" id="PTHR45947:SF3">
    <property type="entry name" value="SULFOQUINOVOSYL TRANSFERASE SQD2"/>
    <property type="match status" value="1"/>
</dbReference>
<evidence type="ECO:0000313" key="7">
    <source>
        <dbReference type="Proteomes" id="UP000609874"/>
    </source>
</evidence>
<proteinExistence type="predicted"/>
<keyword evidence="3" id="KW-0808">Transferase</keyword>
<accession>A0ABR8UTY0</accession>
<evidence type="ECO:0000313" key="6">
    <source>
        <dbReference type="EMBL" id="MBD7995983.1"/>
    </source>
</evidence>
<organism evidence="6 7">
    <name type="scientific">Arthrobacter gallicola</name>
    <dbReference type="NCBI Taxonomy" id="2762225"/>
    <lineage>
        <taxon>Bacteria</taxon>
        <taxon>Bacillati</taxon>
        <taxon>Actinomycetota</taxon>
        <taxon>Actinomycetes</taxon>
        <taxon>Micrococcales</taxon>
        <taxon>Micrococcaceae</taxon>
        <taxon>Arthrobacter</taxon>
    </lineage>
</organism>
<name>A0ABR8UTY0_9MICC</name>
<comment type="caution">
    <text evidence="6">The sequence shown here is derived from an EMBL/GenBank/DDBJ whole genome shotgun (WGS) entry which is preliminary data.</text>
</comment>
<evidence type="ECO:0000256" key="2">
    <source>
        <dbReference type="ARBA" id="ARBA00022676"/>
    </source>
</evidence>
<dbReference type="RefSeq" id="WP_191808272.1">
    <property type="nucleotide sequence ID" value="NZ_JACSQD010000005.1"/>
</dbReference>
<dbReference type="InterPro" id="IPR050194">
    <property type="entry name" value="Glycosyltransferase_grp1"/>
</dbReference>
<evidence type="ECO:0000256" key="1">
    <source>
        <dbReference type="ARBA" id="ARBA00021292"/>
    </source>
</evidence>
<dbReference type="InterPro" id="IPR028098">
    <property type="entry name" value="Glyco_trans_4-like_N"/>
</dbReference>
<reference evidence="6 7" key="1">
    <citation type="submission" date="2020-08" db="EMBL/GenBank/DDBJ databases">
        <title>A Genomic Blueprint of the Chicken Gut Microbiome.</title>
        <authorList>
            <person name="Gilroy R."/>
            <person name="Ravi A."/>
            <person name="Getino M."/>
            <person name="Pursley I."/>
            <person name="Horton D.L."/>
            <person name="Alikhan N.-F."/>
            <person name="Baker D."/>
            <person name="Gharbi K."/>
            <person name="Hall N."/>
            <person name="Watson M."/>
            <person name="Adriaenssens E.M."/>
            <person name="Foster-Nyarko E."/>
            <person name="Jarju S."/>
            <person name="Secka A."/>
            <person name="Antonio M."/>
            <person name="Oren A."/>
            <person name="Chaudhuri R."/>
            <person name="La Ragione R.M."/>
            <person name="Hildebrand F."/>
            <person name="Pallen M.J."/>
        </authorList>
    </citation>
    <scope>NUCLEOTIDE SEQUENCE [LARGE SCALE GENOMIC DNA]</scope>
    <source>
        <strain evidence="6 7">Sa2CUA1</strain>
    </source>
</reference>